<dbReference type="AlphaFoldDB" id="A0A0B4CFA7"/>
<accession>A0A0B4CFA7</accession>
<evidence type="ECO:0000313" key="2">
    <source>
        <dbReference type="Proteomes" id="UP000031166"/>
    </source>
</evidence>
<protein>
    <submittedName>
        <fullName evidence="1">Uncharacterized protein</fullName>
    </submittedName>
</protein>
<evidence type="ECO:0000313" key="1">
    <source>
        <dbReference type="EMBL" id="KIC55132.1"/>
    </source>
</evidence>
<name>A0A0B4CFA7_9CAUL</name>
<comment type="caution">
    <text evidence="1">The sequence shown here is derived from an EMBL/GenBank/DDBJ whole genome shotgun (WGS) entry which is preliminary data.</text>
</comment>
<dbReference type="RefSeq" id="WP_039248404.1">
    <property type="nucleotide sequence ID" value="NZ_JWSY01000039.1"/>
</dbReference>
<sequence>MATRKTLIKSRAGVRLQHIEQLARQQVVQSSWRVSTIRHNQPRIFADQTEAEDAFDVEVIASLTDPIVIDMQRRGLLEEFE</sequence>
<dbReference type="EMBL" id="JWSY01000039">
    <property type="protein sequence ID" value="KIC55132.1"/>
    <property type="molecule type" value="Genomic_DNA"/>
</dbReference>
<proteinExistence type="predicted"/>
<organism evidence="1 2">
    <name type="scientific">Brevundimonas nasdae</name>
    <dbReference type="NCBI Taxonomy" id="172043"/>
    <lineage>
        <taxon>Bacteria</taxon>
        <taxon>Pseudomonadati</taxon>
        <taxon>Pseudomonadota</taxon>
        <taxon>Alphaproteobacteria</taxon>
        <taxon>Caulobacterales</taxon>
        <taxon>Caulobacteraceae</taxon>
        <taxon>Brevundimonas</taxon>
    </lineage>
</organism>
<dbReference type="Proteomes" id="UP000031166">
    <property type="component" value="Unassembled WGS sequence"/>
</dbReference>
<reference evidence="1 2" key="1">
    <citation type="submission" date="2014-12" db="EMBL/GenBank/DDBJ databases">
        <title>Genome sequencing of Brevundimonas nasdae TPW30.</title>
        <authorList>
            <person name="Tan P.W."/>
            <person name="Chan K.-G."/>
        </authorList>
    </citation>
    <scope>NUCLEOTIDE SEQUENCE [LARGE SCALE GENOMIC DNA]</scope>
    <source>
        <strain evidence="1 2">TPW30</strain>
    </source>
</reference>
<gene>
    <name evidence="1" type="ORF">RM53_15630</name>
</gene>